<proteinExistence type="predicted"/>
<organism evidence="2 3">
    <name type="scientific">Selenomonas ruminantium</name>
    <dbReference type="NCBI Taxonomy" id="971"/>
    <lineage>
        <taxon>Bacteria</taxon>
        <taxon>Bacillati</taxon>
        <taxon>Bacillota</taxon>
        <taxon>Negativicutes</taxon>
        <taxon>Selenomonadales</taxon>
        <taxon>Selenomonadaceae</taxon>
        <taxon>Selenomonas</taxon>
    </lineage>
</organism>
<dbReference type="Gene3D" id="3.30.910.20">
    <property type="entry name" value="Skp domain"/>
    <property type="match status" value="1"/>
</dbReference>
<keyword evidence="1" id="KW-0732">Signal</keyword>
<dbReference type="PROSITE" id="PS51257">
    <property type="entry name" value="PROKAR_LIPOPROTEIN"/>
    <property type="match status" value="1"/>
</dbReference>
<dbReference type="InterPro" id="IPR024930">
    <property type="entry name" value="Skp_dom_sf"/>
</dbReference>
<dbReference type="InterPro" id="IPR005632">
    <property type="entry name" value="Chaperone_Skp"/>
</dbReference>
<feature type="signal peptide" evidence="1">
    <location>
        <begin position="1"/>
        <end position="21"/>
    </location>
</feature>
<dbReference type="Proteomes" id="UP000182412">
    <property type="component" value="Unassembled WGS sequence"/>
</dbReference>
<dbReference type="RefSeq" id="WP_074572509.1">
    <property type="nucleotide sequence ID" value="NZ_FNJQ01000018.1"/>
</dbReference>
<gene>
    <name evidence="2" type="ORF">SAMN05216366_11855</name>
</gene>
<evidence type="ECO:0000313" key="3">
    <source>
        <dbReference type="Proteomes" id="UP000182412"/>
    </source>
</evidence>
<dbReference type="AlphaFoldDB" id="A0A1H0SLR6"/>
<sequence>MKLRKKTTAAMIMALLCATLASGCGQTKIGYIDGERVSKEAPQISSLVEEGNQKIQEAQTQAGEELQKKMQENPNMTQEELQKAQMDSQRKIQGLNQSYSLQLRQKMDVALAAVSKEKKLDAVVNNSADQPVAVTGAIDVTDEVIAQLQ</sequence>
<protein>
    <submittedName>
        <fullName evidence="2">Periplasmic chaperone for outer membrane proteins Skp</fullName>
    </submittedName>
</protein>
<dbReference type="Pfam" id="PF03938">
    <property type="entry name" value="OmpH"/>
    <property type="match status" value="1"/>
</dbReference>
<reference evidence="2 3" key="1">
    <citation type="submission" date="2016-10" db="EMBL/GenBank/DDBJ databases">
        <authorList>
            <person name="de Groot N.N."/>
        </authorList>
    </citation>
    <scope>NUCLEOTIDE SEQUENCE [LARGE SCALE GENOMIC DNA]</scope>
    <source>
        <strain evidence="2 3">S137</strain>
    </source>
</reference>
<evidence type="ECO:0000313" key="2">
    <source>
        <dbReference type="EMBL" id="SDP42691.1"/>
    </source>
</evidence>
<dbReference type="SUPFAM" id="SSF111384">
    <property type="entry name" value="OmpH-like"/>
    <property type="match status" value="1"/>
</dbReference>
<accession>A0A1H0SLR6</accession>
<feature type="chain" id="PRO_5038419604" evidence="1">
    <location>
        <begin position="22"/>
        <end position="149"/>
    </location>
</feature>
<dbReference type="EMBL" id="FNJQ01000018">
    <property type="protein sequence ID" value="SDP42691.1"/>
    <property type="molecule type" value="Genomic_DNA"/>
</dbReference>
<evidence type="ECO:0000256" key="1">
    <source>
        <dbReference type="SAM" id="SignalP"/>
    </source>
</evidence>
<dbReference type="GO" id="GO:0051082">
    <property type="term" value="F:unfolded protein binding"/>
    <property type="evidence" value="ECO:0007669"/>
    <property type="project" value="InterPro"/>
</dbReference>
<dbReference type="OrthoDB" id="1629141at2"/>
<name>A0A1H0SLR6_SELRU</name>
<dbReference type="SMART" id="SM00935">
    <property type="entry name" value="OmpH"/>
    <property type="match status" value="1"/>
</dbReference>